<dbReference type="EMBL" id="WTFN01000603">
    <property type="protein sequence ID" value="MWK60550.1"/>
    <property type="molecule type" value="Genomic_DNA"/>
</dbReference>
<reference evidence="1 2" key="1">
    <citation type="submission" date="2019-12" db="EMBL/GenBank/DDBJ databases">
        <title>Draft genome sequence of Pseudomonas otitidis recovered from a chicken carcass.</title>
        <authorList>
            <person name="Vieira T.R."/>
            <person name="Oliviera E.F.C."/>
            <person name="Silva N.M.V."/>
            <person name="Sambrano G.E."/>
            <person name="Cibulski S.P."/>
            <person name="Cardoso M.R.I."/>
        </authorList>
    </citation>
    <scope>NUCLEOTIDE SEQUENCE [LARGE SCALE GENOMIC DNA]</scope>
    <source>
        <strain evidence="1 2">25_K</strain>
    </source>
</reference>
<evidence type="ECO:0000313" key="1">
    <source>
        <dbReference type="EMBL" id="MWK60550.1"/>
    </source>
</evidence>
<sequence>MTTRKLITWDDYPGGGWKEWMAGGSDDLGLAPAAFLSEKCLYFPDQSEVSAIDYHIKHFLFGYLIGARESDGKPTFQVYRWYDGQDGTPKDTGVW</sequence>
<proteinExistence type="predicted"/>
<gene>
    <name evidence="1" type="ORF">GO594_31760</name>
</gene>
<dbReference type="Proteomes" id="UP000461288">
    <property type="component" value="Unassembled WGS sequence"/>
</dbReference>
<protein>
    <submittedName>
        <fullName evidence="1">Uncharacterized protein</fullName>
    </submittedName>
</protein>
<accession>A0A7X3HF41</accession>
<feature type="non-terminal residue" evidence="1">
    <location>
        <position position="95"/>
    </location>
</feature>
<comment type="caution">
    <text evidence="1">The sequence shown here is derived from an EMBL/GenBank/DDBJ whole genome shotgun (WGS) entry which is preliminary data.</text>
</comment>
<dbReference type="AlphaFoldDB" id="A0A7X3HF41"/>
<evidence type="ECO:0000313" key="2">
    <source>
        <dbReference type="Proteomes" id="UP000461288"/>
    </source>
</evidence>
<name>A0A7X3HF41_9GAMM</name>
<organism evidence="1 2">
    <name type="scientific">Metapseudomonas otitidis</name>
    <dbReference type="NCBI Taxonomy" id="319939"/>
    <lineage>
        <taxon>Bacteria</taxon>
        <taxon>Pseudomonadati</taxon>
        <taxon>Pseudomonadota</taxon>
        <taxon>Gammaproteobacteria</taxon>
        <taxon>Pseudomonadales</taxon>
        <taxon>Pseudomonadaceae</taxon>
        <taxon>Metapseudomonas</taxon>
    </lineage>
</organism>